<dbReference type="AlphaFoldDB" id="A0A816FF26"/>
<dbReference type="Proteomes" id="UP000663828">
    <property type="component" value="Unassembled WGS sequence"/>
</dbReference>
<organism evidence="1 2">
    <name type="scientific">Adineta ricciae</name>
    <name type="common">Rotifer</name>
    <dbReference type="NCBI Taxonomy" id="249248"/>
    <lineage>
        <taxon>Eukaryota</taxon>
        <taxon>Metazoa</taxon>
        <taxon>Spiralia</taxon>
        <taxon>Gnathifera</taxon>
        <taxon>Rotifera</taxon>
        <taxon>Eurotatoria</taxon>
        <taxon>Bdelloidea</taxon>
        <taxon>Adinetida</taxon>
        <taxon>Adinetidae</taxon>
        <taxon>Adineta</taxon>
    </lineage>
</organism>
<accession>A0A816FF26</accession>
<evidence type="ECO:0000313" key="1">
    <source>
        <dbReference type="EMBL" id="CAF1660742.1"/>
    </source>
</evidence>
<proteinExistence type="predicted"/>
<protein>
    <submittedName>
        <fullName evidence="1">Uncharacterized protein</fullName>
    </submittedName>
</protein>
<sequence>MAHSRFTDDIWCTPAPGASKIPVRTVDELRDHIFVSSQDNEF</sequence>
<dbReference type="EMBL" id="CAJNOR010011367">
    <property type="protein sequence ID" value="CAF1660742.1"/>
    <property type="molecule type" value="Genomic_DNA"/>
</dbReference>
<keyword evidence="2" id="KW-1185">Reference proteome</keyword>
<reference evidence="1" key="1">
    <citation type="submission" date="2021-02" db="EMBL/GenBank/DDBJ databases">
        <authorList>
            <person name="Nowell W R."/>
        </authorList>
    </citation>
    <scope>NUCLEOTIDE SEQUENCE</scope>
</reference>
<evidence type="ECO:0000313" key="2">
    <source>
        <dbReference type="Proteomes" id="UP000663828"/>
    </source>
</evidence>
<name>A0A816FF26_ADIRI</name>
<comment type="caution">
    <text evidence="1">The sequence shown here is derived from an EMBL/GenBank/DDBJ whole genome shotgun (WGS) entry which is preliminary data.</text>
</comment>
<feature type="non-terminal residue" evidence="1">
    <location>
        <position position="42"/>
    </location>
</feature>
<gene>
    <name evidence="1" type="ORF">XAT740_LOCUS56812</name>
</gene>